<proteinExistence type="predicted"/>
<dbReference type="AlphaFoldDB" id="A0A329MGJ3"/>
<organism evidence="1 2">
    <name type="scientific">Paenibacillus contaminans</name>
    <dbReference type="NCBI Taxonomy" id="450362"/>
    <lineage>
        <taxon>Bacteria</taxon>
        <taxon>Bacillati</taxon>
        <taxon>Bacillota</taxon>
        <taxon>Bacilli</taxon>
        <taxon>Bacillales</taxon>
        <taxon>Paenibacillaceae</taxon>
        <taxon>Paenibacillus</taxon>
    </lineage>
</organism>
<keyword evidence="2" id="KW-1185">Reference proteome</keyword>
<dbReference type="Proteomes" id="UP000250369">
    <property type="component" value="Unassembled WGS sequence"/>
</dbReference>
<comment type="caution">
    <text evidence="1">The sequence shown here is derived from an EMBL/GenBank/DDBJ whole genome shotgun (WGS) entry which is preliminary data.</text>
</comment>
<dbReference type="RefSeq" id="WP_113033238.1">
    <property type="nucleotide sequence ID" value="NZ_QMFB01000014.1"/>
</dbReference>
<evidence type="ECO:0000313" key="1">
    <source>
        <dbReference type="EMBL" id="RAV19029.1"/>
    </source>
</evidence>
<name>A0A329MGJ3_9BACL</name>
<accession>A0A329MGJ3</accession>
<dbReference type="OrthoDB" id="510867at2"/>
<dbReference type="EMBL" id="QMFB01000014">
    <property type="protein sequence ID" value="RAV19029.1"/>
    <property type="molecule type" value="Genomic_DNA"/>
</dbReference>
<reference evidence="1 2" key="1">
    <citation type="journal article" date="2009" name="Int. J. Syst. Evol. Microbiol.">
        <title>Paenibacillus contaminans sp. nov., isolated from a contaminated laboratory plate.</title>
        <authorList>
            <person name="Chou J.H."/>
            <person name="Lee J.H."/>
            <person name="Lin M.C."/>
            <person name="Chang P.S."/>
            <person name="Arun A.B."/>
            <person name="Young C.C."/>
            <person name="Chen W.M."/>
        </authorList>
    </citation>
    <scope>NUCLEOTIDE SEQUENCE [LARGE SCALE GENOMIC DNA]</scope>
    <source>
        <strain evidence="1 2">CKOBP-6</strain>
    </source>
</reference>
<gene>
    <name evidence="1" type="ORF">DQG23_23085</name>
</gene>
<sequence>MKPTALYHYYEHSQGPFRNLSDLPMKEAQEVQRQLKEAGKGFASKRSDDYMSIRRELEDKARRMFIAKGGTPLRSRPHYLTLGETPWLQEWYRDARKIELPIEDFNPQIISFTYGDLFPTMRYGDDKPYRKQVFTLHEIFSIIDEFGLPQEWNRDGLHGPERYIEAQVWDDEPLLPYIHKLNEKSGKEIK</sequence>
<protein>
    <submittedName>
        <fullName evidence="1">Uncharacterized protein</fullName>
    </submittedName>
</protein>
<evidence type="ECO:0000313" key="2">
    <source>
        <dbReference type="Proteomes" id="UP000250369"/>
    </source>
</evidence>